<evidence type="ECO:0000313" key="2">
    <source>
        <dbReference type="Proteomes" id="UP000830768"/>
    </source>
</evidence>
<evidence type="ECO:0000313" key="1">
    <source>
        <dbReference type="EMBL" id="UPK89939.1"/>
    </source>
</evidence>
<name>A0ACD3YLX3_FUSSC</name>
<dbReference type="EMBL" id="CP090030">
    <property type="protein sequence ID" value="UPK89939.1"/>
    <property type="molecule type" value="Genomic_DNA"/>
</dbReference>
<protein>
    <submittedName>
        <fullName evidence="1">Uncharacterized protein</fullName>
    </submittedName>
</protein>
<dbReference type="Proteomes" id="UP000830768">
    <property type="component" value="Chromosome 1"/>
</dbReference>
<reference evidence="1" key="1">
    <citation type="submission" date="2021-11" db="EMBL/GenBank/DDBJ databases">
        <title>Fusarium solani-melongenae Genome sequencing and assembly.</title>
        <authorList>
            <person name="Xie S."/>
            <person name="Huang L."/>
            <person name="Zhang X."/>
        </authorList>
    </citation>
    <scope>NUCLEOTIDE SEQUENCE</scope>
    <source>
        <strain evidence="1">CRI 24-3</strain>
    </source>
</reference>
<sequence length="634" mass="72399">MTRLSKLAASGIEADLSQPSGYFTTNAYFDSGGNDGSLVTEHQSDPEVSKIPSRLTDEGDSCTYEGDGLPPLLDDDSESDLYILLHRYCIEGCDGKFWTERLLRQILTEGRVEAELRANRGFSDSNVSCYLDLIFAEPTEERPETYLRVFALLVLASRVSDIGKFIMENICDEKLPLFLNLDSFDRPLSLREGSKEALKCFQGWNWDQKQNFAQNQQRLIFPFLGVSADETPRPIVLEHDIIRPWRDTGTESNMGMFGTVSYVEIHPTAHSFEKIISNEKFMCGGFAIKTLRKKPLDKWLLKQDLYQLTVEITKHSQHLIPILGSFYYQGHWSLILPRACCTLHHLLGQGDTSWTPKRMRWGYQQLYSIMDGVRAIHSYPRAIRPDFAIHGHIDLHTIICYGEPEILEQCVLVISHFPFSISQPSLSSQFPLDSPTFRSPSYRPPEWDLEGGCVSESSDIWSLGCAYLEFITWLLGGSDLLSEFQDARQSPYLDGTQTDKFYTFMSSKDEDCYVLRVGTEVTKWMRMLRRHHACSNAIHQILDMIESRMLLVLPPHRSSSLHLRQWFDFDLGEIFYADGKPEDLPALPMIDVGVSLSPFWKEKMATGSQVELPMHDGGPLIYLTPDQLRNPWGR</sequence>
<accession>A0ACD3YLX3</accession>
<keyword evidence="2" id="KW-1185">Reference proteome</keyword>
<proteinExistence type="predicted"/>
<gene>
    <name evidence="1" type="ORF">LCI18_000874</name>
</gene>
<organism evidence="1 2">
    <name type="scientific">Fusarium solani subsp. cucurbitae</name>
    <name type="common">Neocosmosporum cucurbitae</name>
    <dbReference type="NCBI Taxonomy" id="2747967"/>
    <lineage>
        <taxon>Eukaryota</taxon>
        <taxon>Fungi</taxon>
        <taxon>Dikarya</taxon>
        <taxon>Ascomycota</taxon>
        <taxon>Pezizomycotina</taxon>
        <taxon>Sordariomycetes</taxon>
        <taxon>Hypocreomycetidae</taxon>
        <taxon>Hypocreales</taxon>
        <taxon>Nectriaceae</taxon>
        <taxon>Fusarium</taxon>
        <taxon>Fusarium solani species complex</taxon>
    </lineage>
</organism>